<dbReference type="InterPro" id="IPR000999">
    <property type="entry name" value="RNase_III_dom"/>
</dbReference>
<feature type="compositionally biased region" description="Basic residues" evidence="1">
    <location>
        <begin position="1"/>
        <end position="10"/>
    </location>
</feature>
<dbReference type="GO" id="GO:0004525">
    <property type="term" value="F:ribonuclease III activity"/>
    <property type="evidence" value="ECO:0007669"/>
    <property type="project" value="InterPro"/>
</dbReference>
<feature type="compositionally biased region" description="Basic and acidic residues" evidence="1">
    <location>
        <begin position="265"/>
        <end position="287"/>
    </location>
</feature>
<feature type="compositionally biased region" description="Basic and acidic residues" evidence="1">
    <location>
        <begin position="385"/>
        <end position="400"/>
    </location>
</feature>
<evidence type="ECO:0000259" key="2">
    <source>
        <dbReference type="PROSITE" id="PS50142"/>
    </source>
</evidence>
<dbReference type="PROSITE" id="PS50142">
    <property type="entry name" value="RNASE_3_2"/>
    <property type="match status" value="1"/>
</dbReference>
<protein>
    <recommendedName>
        <fullName evidence="2">RNase III domain-containing protein</fullName>
    </recommendedName>
</protein>
<feature type="region of interest" description="Disordered" evidence="1">
    <location>
        <begin position="351"/>
        <end position="402"/>
    </location>
</feature>
<dbReference type="SUPFAM" id="SSF69065">
    <property type="entry name" value="RNase III domain-like"/>
    <property type="match status" value="1"/>
</dbReference>
<feature type="compositionally biased region" description="Basic and acidic residues" evidence="1">
    <location>
        <begin position="238"/>
        <end position="257"/>
    </location>
</feature>
<reference evidence="3" key="1">
    <citation type="journal article" date="2023" name="Mol. Plant Microbe Interact.">
        <title>Elucidating the Obligate Nature and Biological Capacity of an Invasive Fungal Corn Pathogen.</title>
        <authorList>
            <person name="MacCready J.S."/>
            <person name="Roggenkamp E.M."/>
            <person name="Gdanetz K."/>
            <person name="Chilvers M.I."/>
        </authorList>
    </citation>
    <scope>NUCLEOTIDE SEQUENCE</scope>
    <source>
        <strain evidence="3">PM02</strain>
    </source>
</reference>
<evidence type="ECO:0000256" key="1">
    <source>
        <dbReference type="SAM" id="MobiDB-lite"/>
    </source>
</evidence>
<dbReference type="Gene3D" id="1.10.1520.10">
    <property type="entry name" value="Ribonuclease III domain"/>
    <property type="match status" value="1"/>
</dbReference>
<name>A0AAD9I1R5_9PEZI</name>
<feature type="region of interest" description="Disordered" evidence="1">
    <location>
        <begin position="238"/>
        <end position="313"/>
    </location>
</feature>
<organism evidence="3 4">
    <name type="scientific">Phyllachora maydis</name>
    <dbReference type="NCBI Taxonomy" id="1825666"/>
    <lineage>
        <taxon>Eukaryota</taxon>
        <taxon>Fungi</taxon>
        <taxon>Dikarya</taxon>
        <taxon>Ascomycota</taxon>
        <taxon>Pezizomycotina</taxon>
        <taxon>Sordariomycetes</taxon>
        <taxon>Sordariomycetidae</taxon>
        <taxon>Phyllachorales</taxon>
        <taxon>Phyllachoraceae</taxon>
        <taxon>Phyllachora</taxon>
    </lineage>
</organism>
<keyword evidence="4" id="KW-1185">Reference proteome</keyword>
<dbReference type="CDD" id="cd00593">
    <property type="entry name" value="RIBOc"/>
    <property type="match status" value="1"/>
</dbReference>
<gene>
    <name evidence="3" type="ORF">P8C59_003604</name>
</gene>
<feature type="domain" description="RNase III" evidence="2">
    <location>
        <begin position="137"/>
        <end position="191"/>
    </location>
</feature>
<dbReference type="GO" id="GO:0006396">
    <property type="term" value="P:RNA processing"/>
    <property type="evidence" value="ECO:0007669"/>
    <property type="project" value="InterPro"/>
</dbReference>
<dbReference type="EMBL" id="JAQQPM010000002">
    <property type="protein sequence ID" value="KAK2068994.1"/>
    <property type="molecule type" value="Genomic_DNA"/>
</dbReference>
<dbReference type="AlphaFoldDB" id="A0AAD9I1R5"/>
<comment type="caution">
    <text evidence="3">The sequence shown here is derived from an EMBL/GenBank/DDBJ whole genome shotgun (WGS) entry which is preliminary data.</text>
</comment>
<evidence type="ECO:0000313" key="3">
    <source>
        <dbReference type="EMBL" id="KAK2068994.1"/>
    </source>
</evidence>
<sequence>MTKRKQRLRAVSRPAAGQAPRPTPTGQKAMASEDVYDFSALQNQSRSDFAGGVRACERAIGYAFRNKLLCYEALNSFAPALLPHPDHPSFCRVVPRNQVLAVLGDKLLYARLAVAWMRRGMVRHDPAALAKWQSISATYTTNFHLRNLAEKLGLGGLIFTVDGTCPRNGLDERTGGTVVEALIGAVYLDAGEGAVDVLLKSWGMFDLGEVAPVGKEEWDDAFLHNTWIQEKPVLPLEKTDEVDKTAKKGGKADKSPEKAGQVNKSPEKVGKVAKSPEKVDKVAKTPDEVELVQDPGQGKVQEDGAQTGPFLVRDEPVVKHRGLEKRVRRALLRAVQQEEEARVQISLIGTAVEESRSQQQPRPGRDENAQQGGRTPVSDPGQDGQRADEAELKHADEGKRATMIQRARSMLGL</sequence>
<proteinExistence type="predicted"/>
<feature type="region of interest" description="Disordered" evidence="1">
    <location>
        <begin position="1"/>
        <end position="29"/>
    </location>
</feature>
<accession>A0AAD9I1R5</accession>
<dbReference type="InterPro" id="IPR036389">
    <property type="entry name" value="RNase_III_sf"/>
</dbReference>
<dbReference type="Proteomes" id="UP001217918">
    <property type="component" value="Unassembled WGS sequence"/>
</dbReference>
<evidence type="ECO:0000313" key="4">
    <source>
        <dbReference type="Proteomes" id="UP001217918"/>
    </source>
</evidence>